<dbReference type="RefSeq" id="XP_003107534.2">
    <property type="nucleotide sequence ID" value="XM_003107486.2"/>
</dbReference>
<proteinExistence type="predicted"/>
<dbReference type="Proteomes" id="UP000483820">
    <property type="component" value="Chromosome III"/>
</dbReference>
<dbReference type="GeneID" id="9806677"/>
<accession>A0A6A5H235</accession>
<organism evidence="1 2">
    <name type="scientific">Caenorhabditis remanei</name>
    <name type="common">Caenorhabditis vulgaris</name>
    <dbReference type="NCBI Taxonomy" id="31234"/>
    <lineage>
        <taxon>Eukaryota</taxon>
        <taxon>Metazoa</taxon>
        <taxon>Ecdysozoa</taxon>
        <taxon>Nematoda</taxon>
        <taxon>Chromadorea</taxon>
        <taxon>Rhabditida</taxon>
        <taxon>Rhabditina</taxon>
        <taxon>Rhabditomorpha</taxon>
        <taxon>Rhabditoidea</taxon>
        <taxon>Rhabditidae</taxon>
        <taxon>Peloderinae</taxon>
        <taxon>Caenorhabditis</taxon>
    </lineage>
</organism>
<comment type="caution">
    <text evidence="1">The sequence shown here is derived from an EMBL/GenBank/DDBJ whole genome shotgun (WGS) entry which is preliminary data.</text>
</comment>
<protein>
    <submittedName>
        <fullName evidence="1">Uncharacterized protein</fullName>
    </submittedName>
</protein>
<dbReference type="AlphaFoldDB" id="A0A6A5H235"/>
<sequence>MYTVYINQILTEKSTTHSSLYRMGAPVGGEKDVELISKSVETKTIETKHETPYGGVKWSSELALKDFTDPVYDVVDEHILDKKTRSKVSSKSLQILAAPRKRSFEAKKANGGIQQPRK</sequence>
<dbReference type="EMBL" id="WUAV01000003">
    <property type="protein sequence ID" value="KAF1760532.1"/>
    <property type="molecule type" value="Genomic_DNA"/>
</dbReference>
<dbReference type="KEGG" id="crq:GCK72_008781"/>
<gene>
    <name evidence="1" type="ORF">GCK72_008781</name>
</gene>
<name>A0A6A5H235_CAERE</name>
<evidence type="ECO:0000313" key="1">
    <source>
        <dbReference type="EMBL" id="KAF1760532.1"/>
    </source>
</evidence>
<dbReference type="CTD" id="9806677"/>
<evidence type="ECO:0000313" key="2">
    <source>
        <dbReference type="Proteomes" id="UP000483820"/>
    </source>
</evidence>
<reference evidence="1 2" key="1">
    <citation type="submission" date="2019-12" db="EMBL/GenBank/DDBJ databases">
        <title>Chromosome-level assembly of the Caenorhabditis remanei genome.</title>
        <authorList>
            <person name="Teterina A.A."/>
            <person name="Willis J.H."/>
            <person name="Phillips P.C."/>
        </authorList>
    </citation>
    <scope>NUCLEOTIDE SEQUENCE [LARGE SCALE GENOMIC DNA]</scope>
    <source>
        <strain evidence="1 2">PX506</strain>
        <tissue evidence="1">Whole organism</tissue>
    </source>
</reference>